<evidence type="ECO:0000256" key="3">
    <source>
        <dbReference type="SAM" id="MobiDB-lite"/>
    </source>
</evidence>
<dbReference type="InterPro" id="IPR023332">
    <property type="entry name" value="Proteasome_alpha-type"/>
</dbReference>
<dbReference type="OrthoDB" id="431557at2759"/>
<evidence type="ECO:0000313" key="6">
    <source>
        <dbReference type="Proteomes" id="UP000383932"/>
    </source>
</evidence>
<dbReference type="CDD" id="cd03750">
    <property type="entry name" value="proteasome_alpha_type_2"/>
    <property type="match status" value="1"/>
</dbReference>
<evidence type="ECO:0000313" key="5">
    <source>
        <dbReference type="EMBL" id="KAB5594299.1"/>
    </source>
</evidence>
<keyword evidence="1 2" id="KW-0647">Proteasome</keyword>
<evidence type="ECO:0000259" key="4">
    <source>
        <dbReference type="PROSITE" id="PS51207"/>
    </source>
</evidence>
<dbReference type="SUPFAM" id="SSF56235">
    <property type="entry name" value="N-terminal nucleophile aminohydrolases (Ntn hydrolases)"/>
    <property type="match status" value="1"/>
</dbReference>
<dbReference type="Proteomes" id="UP000383932">
    <property type="component" value="Unassembled WGS sequence"/>
</dbReference>
<dbReference type="Pfam" id="PF02194">
    <property type="entry name" value="PXA"/>
    <property type="match status" value="1"/>
</dbReference>
<dbReference type="AlphaFoldDB" id="A0A5N5QRP9"/>
<dbReference type="SMART" id="SM00313">
    <property type="entry name" value="PXA"/>
    <property type="match status" value="1"/>
</dbReference>
<protein>
    <submittedName>
        <fullName evidence="5">20S proteasome subunit alpha</fullName>
    </submittedName>
</protein>
<dbReference type="EMBL" id="SSOP01000022">
    <property type="protein sequence ID" value="KAB5594299.1"/>
    <property type="molecule type" value="Genomic_DNA"/>
</dbReference>
<dbReference type="SMART" id="SM00948">
    <property type="entry name" value="Proteasome_A_N"/>
    <property type="match status" value="1"/>
</dbReference>
<feature type="compositionally biased region" description="Low complexity" evidence="3">
    <location>
        <begin position="622"/>
        <end position="639"/>
    </location>
</feature>
<dbReference type="Gene3D" id="3.60.20.10">
    <property type="entry name" value="Glutamine Phosphoribosylpyrophosphate, subunit 1, domain 1"/>
    <property type="match status" value="1"/>
</dbReference>
<organism evidence="5 6">
    <name type="scientific">Ceratobasidium theobromae</name>
    <dbReference type="NCBI Taxonomy" id="1582974"/>
    <lineage>
        <taxon>Eukaryota</taxon>
        <taxon>Fungi</taxon>
        <taxon>Dikarya</taxon>
        <taxon>Basidiomycota</taxon>
        <taxon>Agaricomycotina</taxon>
        <taxon>Agaricomycetes</taxon>
        <taxon>Cantharellales</taxon>
        <taxon>Ceratobasidiaceae</taxon>
        <taxon>Ceratobasidium</taxon>
    </lineage>
</organism>
<proteinExistence type="inferred from homology"/>
<feature type="domain" description="PXA" evidence="4">
    <location>
        <begin position="373"/>
        <end position="556"/>
    </location>
</feature>
<evidence type="ECO:0000256" key="1">
    <source>
        <dbReference type="ARBA" id="ARBA00022942"/>
    </source>
</evidence>
<gene>
    <name evidence="5" type="ORF">CTheo_2229</name>
</gene>
<accession>A0A5N5QRP9</accession>
<keyword evidence="6" id="KW-1185">Reference proteome</keyword>
<name>A0A5N5QRP9_9AGAM</name>
<dbReference type="InterPro" id="IPR050115">
    <property type="entry name" value="Proteasome_alpha"/>
</dbReference>
<reference evidence="5 6" key="1">
    <citation type="journal article" date="2019" name="Fungal Biol. Biotechnol.">
        <title>Draft genome sequence of fastidious pathogen Ceratobasidium theobromae, which causes vascular-streak dieback in Theobroma cacao.</title>
        <authorList>
            <person name="Ali S.S."/>
            <person name="Asman A."/>
            <person name="Shao J."/>
            <person name="Firmansyah A.P."/>
            <person name="Susilo A.W."/>
            <person name="Rosmana A."/>
            <person name="McMahon P."/>
            <person name="Junaid M."/>
            <person name="Guest D."/>
            <person name="Kheng T.Y."/>
            <person name="Meinhardt L.W."/>
            <person name="Bailey B.A."/>
        </authorList>
    </citation>
    <scope>NUCLEOTIDE SEQUENCE [LARGE SCALE GENOMIC DNA]</scope>
    <source>
        <strain evidence="5 6">CT2</strain>
    </source>
</reference>
<sequence>MSAAGGGGAYSFSLTTFSPSGKLVQIEHALAVVAQGTTSLGIKATNGIVIATEKKSSSILVDESAIDKVCVICPNIGIVYSGMGPDYRILTAKARKSAQAYWKVYGEYPPTRVLVQSIATVMQEATQSGGVRPFGVSLLVAGWDSHRGPTLYQVDPSGSFWAWKASAIGKNMTNAKTFLEKRHVHNQTVIAYLLKLKCRYNDDISLEDAIHTALLTLKEGFEGQMTEKTIEIGVITVPTPEELAEPRIGGERVKPVFRKLTEEQVPLQVYLGIDPLLNLSDFMDGPLRSFSWMSAKTGQQSMPDIVDPDISKLPHRPPTARSQSVRSGGSEPPKSKAPVSLARRLLFPSLPHTAPLPPILLLGLSDDDPALVELNKELYDLLALILRAYVQIWWGQITPRDRDFLPQVTRVVTHVISDIERRASDIDLTSLVLRQIPTLLDLHVNDYRAVAIRMDTVFTSVSPPPTVSSIFHLLQPHVAIQPNQEPGASIISEIYLRQLVENILRHSLPSQDWESETERLIVREIVACVVLGNVFKKLAQPWFLHQLILGLLKPGSTAQSESAKSLSRFRGPSVQAIVIFALSAMQTVSSLALAIISTFQYTVALTQAANRAFEQRIRSRGKGTSTTGSSPHTPPISSGEDITVILPPTTDFETDAQEDTLAPSLTLVGHLTQADTRLPTTASLFLLRLASRLCQPWLERCVETVEVVSATEDIVHFRLIPFILSRTISPTSLTHIIQTSKKTLFPNDGWPGPVPPEPTVEEQLILREELEERLSELCPCTSAIEPISRPLTPIAAWLASVLLGNSRKMRALTIKQALDPFSESAEINSHLLVVLLDLLVSELWPELDKTAS</sequence>
<dbReference type="PROSITE" id="PS51475">
    <property type="entry name" value="PROTEASOME_ALPHA_2"/>
    <property type="match status" value="1"/>
</dbReference>
<dbReference type="PROSITE" id="PS51207">
    <property type="entry name" value="PXA"/>
    <property type="match status" value="1"/>
</dbReference>
<evidence type="ECO:0000256" key="2">
    <source>
        <dbReference type="PROSITE-ProRule" id="PRU00808"/>
    </source>
</evidence>
<dbReference type="PANTHER" id="PTHR11599">
    <property type="entry name" value="PROTEASOME SUBUNIT ALPHA/BETA"/>
    <property type="match status" value="1"/>
</dbReference>
<comment type="similarity">
    <text evidence="2">Belongs to the peptidase T1A family.</text>
</comment>
<dbReference type="Pfam" id="PF10584">
    <property type="entry name" value="Proteasome_A_N"/>
    <property type="match status" value="1"/>
</dbReference>
<dbReference type="GO" id="GO:0019773">
    <property type="term" value="C:proteasome core complex, alpha-subunit complex"/>
    <property type="evidence" value="ECO:0007669"/>
    <property type="project" value="UniProtKB-UniRule"/>
</dbReference>
<dbReference type="GO" id="GO:0006511">
    <property type="term" value="P:ubiquitin-dependent protein catabolic process"/>
    <property type="evidence" value="ECO:0007669"/>
    <property type="project" value="InterPro"/>
</dbReference>
<dbReference type="InterPro" id="IPR029055">
    <property type="entry name" value="Ntn_hydrolases_N"/>
</dbReference>
<dbReference type="InterPro" id="IPR003114">
    <property type="entry name" value="Phox_assoc"/>
</dbReference>
<comment type="caution">
    <text evidence="5">The sequence shown here is derived from an EMBL/GenBank/DDBJ whole genome shotgun (WGS) entry which is preliminary data.</text>
</comment>
<feature type="region of interest" description="Disordered" evidence="3">
    <location>
        <begin position="299"/>
        <end position="337"/>
    </location>
</feature>
<dbReference type="Pfam" id="PF00227">
    <property type="entry name" value="Proteasome"/>
    <property type="match status" value="1"/>
</dbReference>
<dbReference type="InterPro" id="IPR000426">
    <property type="entry name" value="Proteasome_asu_N"/>
</dbReference>
<dbReference type="InterPro" id="IPR001353">
    <property type="entry name" value="Proteasome_sua/b"/>
</dbReference>
<feature type="region of interest" description="Disordered" evidence="3">
    <location>
        <begin position="618"/>
        <end position="640"/>
    </location>
</feature>